<dbReference type="EMBL" id="JN253718">
    <property type="protein sequence ID" value="AEK80531.1"/>
    <property type="molecule type" value="Genomic_DNA"/>
</dbReference>
<proteinExistence type="inferred from homology"/>
<comment type="function">
    <text evidence="5">Effector that suppresses plant defense responses during pathogen infection.</text>
</comment>
<feature type="chain" id="PRO_5003412629" description="RxLR effector protein" evidence="5">
    <location>
        <begin position="21"/>
        <end position="175"/>
    </location>
</feature>
<evidence type="ECO:0000256" key="6">
    <source>
        <dbReference type="SAM" id="MobiDB-lite"/>
    </source>
</evidence>
<evidence type="ECO:0000256" key="2">
    <source>
        <dbReference type="ARBA" id="ARBA00010400"/>
    </source>
</evidence>
<protein>
    <recommendedName>
        <fullName evidence="5">RxLR effector protein</fullName>
    </recommendedName>
</protein>
<dbReference type="InterPro" id="IPR031825">
    <property type="entry name" value="RXLR"/>
</dbReference>
<evidence type="ECO:0000256" key="4">
    <source>
        <dbReference type="ARBA" id="ARBA00022729"/>
    </source>
</evidence>
<dbReference type="AlphaFoldDB" id="G1FQZ3"/>
<reference evidence="7" key="1">
    <citation type="journal article" date="2011" name="Plant Cell">
        <title>Transcriptional programming and functional interactions within the Phytophthora sojae RXLR effector repertoire.</title>
        <authorList>
            <person name="Wang Q."/>
            <person name="Han C."/>
            <person name="Ferreira A.O."/>
            <person name="Yu X."/>
            <person name="Ye W."/>
            <person name="Tripathy S."/>
            <person name="Kale S.D."/>
            <person name="Gu B."/>
            <person name="Sheng Y."/>
            <person name="Sui Y."/>
            <person name="Wang X."/>
            <person name="Zhang Z."/>
            <person name="Cheng B."/>
            <person name="Dong S."/>
            <person name="Shan W."/>
            <person name="Zheng X."/>
            <person name="Dou D."/>
            <person name="Tyler B.M."/>
            <person name="Wang Y."/>
        </authorList>
    </citation>
    <scope>NUCLEOTIDE SEQUENCE</scope>
    <source>
        <strain evidence="7">P7074</strain>
    </source>
</reference>
<comment type="subcellular location">
    <subcellularLocation>
        <location evidence="1 5">Secreted</location>
    </subcellularLocation>
</comment>
<dbReference type="Pfam" id="PF16810">
    <property type="entry name" value="RXLR"/>
    <property type="match status" value="1"/>
</dbReference>
<keyword evidence="3 5" id="KW-0964">Secreted</keyword>
<accession>G1FQZ3</accession>
<dbReference type="VEuPathDB" id="FungiDB:PHYSODRAFT_288435"/>
<feature type="signal peptide" evidence="5">
    <location>
        <begin position="1"/>
        <end position="20"/>
    </location>
</feature>
<gene>
    <name evidence="7" type="primary">Avh</name>
</gene>
<evidence type="ECO:0000313" key="7">
    <source>
        <dbReference type="EMBL" id="AEK80531.1"/>
    </source>
</evidence>
<feature type="region of interest" description="Disordered" evidence="6">
    <location>
        <begin position="60"/>
        <end position="79"/>
    </location>
</feature>
<sequence>MRPGYVLLLVAAALVGTLDATAGGTAVAPSKPKVVNRVDLDKSTGNDHRFLRSHKVDYDNSDGYDASDDAEEAGEEEEEEEMGWVVTLKANAVLLRLSMTNSADNMGPILAEIRDAGVLAAFFEKLVPHLKRILPAYENGLDVNKFDGLLQASNLSDDVQTVQLSAYSKYWFTNH</sequence>
<name>G1FQZ3_PHYSO</name>
<evidence type="ECO:0000256" key="3">
    <source>
        <dbReference type="ARBA" id="ARBA00022525"/>
    </source>
</evidence>
<evidence type="ECO:0000256" key="5">
    <source>
        <dbReference type="RuleBase" id="RU367124"/>
    </source>
</evidence>
<keyword evidence="4 5" id="KW-0732">Signal</keyword>
<organism evidence="7">
    <name type="scientific">Phytophthora sojae</name>
    <name type="common">Soybean stem and root rot agent</name>
    <name type="synonym">Phytophthora megasperma f. sp. glycines</name>
    <dbReference type="NCBI Taxonomy" id="67593"/>
    <lineage>
        <taxon>Eukaryota</taxon>
        <taxon>Sar</taxon>
        <taxon>Stramenopiles</taxon>
        <taxon>Oomycota</taxon>
        <taxon>Peronosporomycetes</taxon>
        <taxon>Peronosporales</taxon>
        <taxon>Peronosporaceae</taxon>
        <taxon>Phytophthora</taxon>
    </lineage>
</organism>
<comment type="similarity">
    <text evidence="2 5">Belongs to the RxLR effector family.</text>
</comment>
<evidence type="ECO:0000256" key="1">
    <source>
        <dbReference type="ARBA" id="ARBA00004613"/>
    </source>
</evidence>
<comment type="domain">
    <text evidence="5">The RxLR-dEER motif acts to carry the protein into the host cell cytoplasm through binding to cell surface phosphatidylinositol-3-phosphate.</text>
</comment>